<organism evidence="2 3">
    <name type="scientific">Hypholoma sublateritium (strain FD-334 SS-4)</name>
    <dbReference type="NCBI Taxonomy" id="945553"/>
    <lineage>
        <taxon>Eukaryota</taxon>
        <taxon>Fungi</taxon>
        <taxon>Dikarya</taxon>
        <taxon>Basidiomycota</taxon>
        <taxon>Agaricomycotina</taxon>
        <taxon>Agaricomycetes</taxon>
        <taxon>Agaricomycetidae</taxon>
        <taxon>Agaricales</taxon>
        <taxon>Agaricineae</taxon>
        <taxon>Strophariaceae</taxon>
        <taxon>Hypholoma</taxon>
    </lineage>
</organism>
<dbReference type="Pfam" id="PF26146">
    <property type="entry name" value="PI-PLC_X"/>
    <property type="match status" value="1"/>
</dbReference>
<sequence>MHFPSLPRYVALGLLSTLLAVNGHPRASSSTPALASGLVPRATVCNGHSELCDRTFGNVTFVGAHDSYAIGVNNVATNQDQSITQQLNDGIRMLQMQAHNSSGVIRLCHTSCSLFDGGSLQDYLTTVKKWLDANPNEVLSLLIVNSDNLPPANYDTVFKAVGLDTVSYAPSSSTIAQTGWPTLGTLINSGTRLLTFLDNAADITVVPYLMDEFSNIWETEFDVTDPTFDCNVNRTHSTDPSTQMFLINHFLDTLLLGQPIPFVAQLNVTNAATGAGSLGAQVATCESTQGRPPNFMLVDFYEFGGGSVFQVAADINGVTYAPATPVATPASTSTATSSGISVSTSSLSGAKITSSSPIITFLLPVASAMIGAFLII</sequence>
<dbReference type="AlphaFoldDB" id="A0A0D2Q2P8"/>
<name>A0A0D2Q2P8_HYPSF</name>
<keyword evidence="3" id="KW-1185">Reference proteome</keyword>
<evidence type="ECO:0000256" key="1">
    <source>
        <dbReference type="SAM" id="SignalP"/>
    </source>
</evidence>
<dbReference type="CDD" id="cd08588">
    <property type="entry name" value="PI-PLCc_At5g67130_like"/>
    <property type="match status" value="1"/>
</dbReference>
<dbReference type="OrthoDB" id="7984201at2759"/>
<dbReference type="PANTHER" id="PTHR13593">
    <property type="match status" value="1"/>
</dbReference>
<dbReference type="PANTHER" id="PTHR13593:SF140">
    <property type="entry name" value="PLC-LIKE PHOSPHODIESTERASE"/>
    <property type="match status" value="1"/>
</dbReference>
<dbReference type="GO" id="GO:0008081">
    <property type="term" value="F:phosphoric diester hydrolase activity"/>
    <property type="evidence" value="ECO:0007669"/>
    <property type="project" value="InterPro"/>
</dbReference>
<feature type="signal peptide" evidence="1">
    <location>
        <begin position="1"/>
        <end position="23"/>
    </location>
</feature>
<evidence type="ECO:0000313" key="2">
    <source>
        <dbReference type="EMBL" id="KJA25830.1"/>
    </source>
</evidence>
<dbReference type="GO" id="GO:0006629">
    <property type="term" value="P:lipid metabolic process"/>
    <property type="evidence" value="ECO:0007669"/>
    <property type="project" value="InterPro"/>
</dbReference>
<feature type="chain" id="PRO_5002249028" description="PLC-like phosphodiesterase" evidence="1">
    <location>
        <begin position="24"/>
        <end position="376"/>
    </location>
</feature>
<keyword evidence="1" id="KW-0732">Signal</keyword>
<dbReference type="PROSITE" id="PS50007">
    <property type="entry name" value="PIPLC_X_DOMAIN"/>
    <property type="match status" value="1"/>
</dbReference>
<dbReference type="InterPro" id="IPR051057">
    <property type="entry name" value="PI-PLC_domain"/>
</dbReference>
<reference evidence="3" key="1">
    <citation type="submission" date="2014-04" db="EMBL/GenBank/DDBJ databases">
        <title>Evolutionary Origins and Diversification of the Mycorrhizal Mutualists.</title>
        <authorList>
            <consortium name="DOE Joint Genome Institute"/>
            <consortium name="Mycorrhizal Genomics Consortium"/>
            <person name="Kohler A."/>
            <person name="Kuo A."/>
            <person name="Nagy L.G."/>
            <person name="Floudas D."/>
            <person name="Copeland A."/>
            <person name="Barry K.W."/>
            <person name="Cichocki N."/>
            <person name="Veneault-Fourrey C."/>
            <person name="LaButti K."/>
            <person name="Lindquist E.A."/>
            <person name="Lipzen A."/>
            <person name="Lundell T."/>
            <person name="Morin E."/>
            <person name="Murat C."/>
            <person name="Riley R."/>
            <person name="Ohm R."/>
            <person name="Sun H."/>
            <person name="Tunlid A."/>
            <person name="Henrissat B."/>
            <person name="Grigoriev I.V."/>
            <person name="Hibbett D.S."/>
            <person name="Martin F."/>
        </authorList>
    </citation>
    <scope>NUCLEOTIDE SEQUENCE [LARGE SCALE GENOMIC DNA]</scope>
    <source>
        <strain evidence="3">FD-334 SS-4</strain>
    </source>
</reference>
<dbReference type="SUPFAM" id="SSF51695">
    <property type="entry name" value="PLC-like phosphodiesterases"/>
    <property type="match status" value="1"/>
</dbReference>
<protein>
    <recommendedName>
        <fullName evidence="4">PLC-like phosphodiesterase</fullName>
    </recommendedName>
</protein>
<dbReference type="OMA" id="TFDCNVN"/>
<evidence type="ECO:0000313" key="3">
    <source>
        <dbReference type="Proteomes" id="UP000054270"/>
    </source>
</evidence>
<dbReference type="EMBL" id="KN817530">
    <property type="protein sequence ID" value="KJA25830.1"/>
    <property type="molecule type" value="Genomic_DNA"/>
</dbReference>
<dbReference type="Gene3D" id="3.20.20.190">
    <property type="entry name" value="Phosphatidylinositol (PI) phosphodiesterase"/>
    <property type="match status" value="1"/>
</dbReference>
<proteinExistence type="predicted"/>
<dbReference type="Proteomes" id="UP000054270">
    <property type="component" value="Unassembled WGS sequence"/>
</dbReference>
<evidence type="ECO:0008006" key="4">
    <source>
        <dbReference type="Google" id="ProtNLM"/>
    </source>
</evidence>
<gene>
    <name evidence="2" type="ORF">HYPSUDRAFT_134108</name>
</gene>
<dbReference type="STRING" id="945553.A0A0D2Q2P8"/>
<accession>A0A0D2Q2P8</accession>
<dbReference type="InterPro" id="IPR017946">
    <property type="entry name" value="PLC-like_Pdiesterase_TIM-brl"/>
</dbReference>